<accession>A0ABT3H2T7</accession>
<feature type="DNA-binding region" description="H-T-H motif" evidence="4">
    <location>
        <begin position="31"/>
        <end position="50"/>
    </location>
</feature>
<comment type="caution">
    <text evidence="6">The sequence shown here is derived from an EMBL/GenBank/DDBJ whole genome shotgun (WGS) entry which is preliminary data.</text>
</comment>
<dbReference type="Pfam" id="PF16925">
    <property type="entry name" value="TetR_C_13"/>
    <property type="match status" value="1"/>
</dbReference>
<dbReference type="SUPFAM" id="SSF48498">
    <property type="entry name" value="Tetracyclin repressor-like, C-terminal domain"/>
    <property type="match status" value="1"/>
</dbReference>
<dbReference type="Pfam" id="PF00440">
    <property type="entry name" value="TetR_N"/>
    <property type="match status" value="1"/>
</dbReference>
<organism evidence="6 7">
    <name type="scientific">Pararhodobacter zhoushanensis</name>
    <dbReference type="NCBI Taxonomy" id="2479545"/>
    <lineage>
        <taxon>Bacteria</taxon>
        <taxon>Pseudomonadati</taxon>
        <taxon>Pseudomonadota</taxon>
        <taxon>Alphaproteobacteria</taxon>
        <taxon>Rhodobacterales</taxon>
        <taxon>Paracoccaceae</taxon>
        <taxon>Pararhodobacter</taxon>
    </lineage>
</organism>
<gene>
    <name evidence="6" type="ORF">OKW52_18265</name>
</gene>
<dbReference type="InterPro" id="IPR011075">
    <property type="entry name" value="TetR_C"/>
</dbReference>
<dbReference type="Gene3D" id="1.10.357.10">
    <property type="entry name" value="Tetracycline Repressor, domain 2"/>
    <property type="match status" value="1"/>
</dbReference>
<evidence type="ECO:0000259" key="5">
    <source>
        <dbReference type="PROSITE" id="PS50977"/>
    </source>
</evidence>
<evidence type="ECO:0000313" key="7">
    <source>
        <dbReference type="Proteomes" id="UP001208938"/>
    </source>
</evidence>
<feature type="domain" description="HTH tetR-type" evidence="5">
    <location>
        <begin position="8"/>
        <end position="68"/>
    </location>
</feature>
<dbReference type="Proteomes" id="UP001208938">
    <property type="component" value="Unassembled WGS sequence"/>
</dbReference>
<evidence type="ECO:0000313" key="6">
    <source>
        <dbReference type="EMBL" id="MCW1934145.1"/>
    </source>
</evidence>
<sequence length="200" mass="21534">MTEQTKSDQTRHKILETGRRLVVKHGFGGVGLSRILTESAVPKGSFYYYFASKEAFGEALLQDYVDGYLTRIDALIGGPGSAGAKLTSFWNAWLAHSGTEGIATQCLVVKLGAEVADLSDGMRQILNDGVDQFVQRLATLLRAGAEDGSVRVFDDPEATAQTLYATWLGAAILAKLAQNQTPLERALAETVRILAPQTTS</sequence>
<dbReference type="PANTHER" id="PTHR47506:SF6">
    <property type="entry name" value="HTH-TYPE TRANSCRIPTIONAL REPRESSOR NEMR"/>
    <property type="match status" value="1"/>
</dbReference>
<dbReference type="InterPro" id="IPR009057">
    <property type="entry name" value="Homeodomain-like_sf"/>
</dbReference>
<dbReference type="EMBL" id="JAPDFL010000001">
    <property type="protein sequence ID" value="MCW1934145.1"/>
    <property type="molecule type" value="Genomic_DNA"/>
</dbReference>
<dbReference type="PROSITE" id="PS50977">
    <property type="entry name" value="HTH_TETR_2"/>
    <property type="match status" value="1"/>
</dbReference>
<evidence type="ECO:0000256" key="2">
    <source>
        <dbReference type="ARBA" id="ARBA00023125"/>
    </source>
</evidence>
<dbReference type="SUPFAM" id="SSF46689">
    <property type="entry name" value="Homeodomain-like"/>
    <property type="match status" value="1"/>
</dbReference>
<dbReference type="InterPro" id="IPR001647">
    <property type="entry name" value="HTH_TetR"/>
</dbReference>
<name>A0ABT3H2T7_9RHOB</name>
<dbReference type="PANTHER" id="PTHR47506">
    <property type="entry name" value="TRANSCRIPTIONAL REGULATORY PROTEIN"/>
    <property type="match status" value="1"/>
</dbReference>
<evidence type="ECO:0000256" key="3">
    <source>
        <dbReference type="ARBA" id="ARBA00023163"/>
    </source>
</evidence>
<keyword evidence="3" id="KW-0804">Transcription</keyword>
<proteinExistence type="predicted"/>
<evidence type="ECO:0000256" key="1">
    <source>
        <dbReference type="ARBA" id="ARBA00023015"/>
    </source>
</evidence>
<dbReference type="PRINTS" id="PR00455">
    <property type="entry name" value="HTHTETR"/>
</dbReference>
<keyword evidence="1" id="KW-0805">Transcription regulation</keyword>
<keyword evidence="2 4" id="KW-0238">DNA-binding</keyword>
<dbReference type="RefSeq" id="WP_264506968.1">
    <property type="nucleotide sequence ID" value="NZ_JAPDFL010000001.1"/>
</dbReference>
<keyword evidence="7" id="KW-1185">Reference proteome</keyword>
<evidence type="ECO:0000256" key="4">
    <source>
        <dbReference type="PROSITE-ProRule" id="PRU00335"/>
    </source>
</evidence>
<dbReference type="InterPro" id="IPR036271">
    <property type="entry name" value="Tet_transcr_reg_TetR-rel_C_sf"/>
</dbReference>
<reference evidence="6 7" key="1">
    <citation type="submission" date="2022-10" db="EMBL/GenBank/DDBJ databases">
        <title>Pararhodobacter sp. nov., isolated from marine algae.</title>
        <authorList>
            <person name="Choi B.J."/>
            <person name="Kim J.M."/>
            <person name="Lee J.K."/>
            <person name="Choi D.G."/>
            <person name="Jeon C.O."/>
        </authorList>
    </citation>
    <scope>NUCLEOTIDE SEQUENCE [LARGE SCALE GENOMIC DNA]</scope>
    <source>
        <strain evidence="6 7">ZQ420</strain>
    </source>
</reference>
<protein>
    <submittedName>
        <fullName evidence="6">TetR/AcrR family transcriptional regulator</fullName>
    </submittedName>
</protein>